<evidence type="ECO:0000256" key="3">
    <source>
        <dbReference type="ARBA" id="ARBA00022741"/>
    </source>
</evidence>
<comment type="similarity">
    <text evidence="7">Belongs to the shikimate kinase family.</text>
</comment>
<dbReference type="InterPro" id="IPR000623">
    <property type="entry name" value="Shikimate_kinase/TSH1"/>
</dbReference>
<dbReference type="UniPathway" id="UPA00053">
    <property type="reaction ID" value="UER00088"/>
</dbReference>
<dbReference type="SUPFAM" id="SSF52540">
    <property type="entry name" value="P-loop containing nucleoside triphosphate hydrolases"/>
    <property type="match status" value="1"/>
</dbReference>
<protein>
    <recommendedName>
        <fullName evidence="7">Shikimate kinase</fullName>
        <shortName evidence="7">SK</shortName>
        <ecNumber evidence="7">2.7.1.71</ecNumber>
    </recommendedName>
</protein>
<comment type="catalytic activity">
    <reaction evidence="7">
        <text>shikimate + ATP = 3-phosphoshikimate + ADP + H(+)</text>
        <dbReference type="Rhea" id="RHEA:13121"/>
        <dbReference type="ChEBI" id="CHEBI:15378"/>
        <dbReference type="ChEBI" id="CHEBI:30616"/>
        <dbReference type="ChEBI" id="CHEBI:36208"/>
        <dbReference type="ChEBI" id="CHEBI:145989"/>
        <dbReference type="ChEBI" id="CHEBI:456216"/>
        <dbReference type="EC" id="2.7.1.71"/>
    </reaction>
</comment>
<evidence type="ECO:0000256" key="2">
    <source>
        <dbReference type="ARBA" id="ARBA00022679"/>
    </source>
</evidence>
<reference evidence="8 9" key="1">
    <citation type="journal article" date="2019" name="Front. Microbiol.">
        <title>Thermoanaerosceptrum fracticalcis gen. nov. sp. nov., a Novel Fumarate-Fermenting Microorganism From a Deep Fractured Carbonate Aquifer of the US Great Basin.</title>
        <authorList>
            <person name="Hamilton-Brehm S.D."/>
            <person name="Stewart L.E."/>
            <person name="Zavarin M."/>
            <person name="Caldwell M."/>
            <person name="Lawson P.A."/>
            <person name="Onstott T.C."/>
            <person name="Grzymski J."/>
            <person name="Neveux I."/>
            <person name="Lollar B.S."/>
            <person name="Russell C.E."/>
            <person name="Moser D.P."/>
        </authorList>
    </citation>
    <scope>NUCLEOTIDE SEQUENCE [LARGE SCALE GENOMIC DNA]</scope>
    <source>
        <strain evidence="8 9">DRI-13</strain>
    </source>
</reference>
<dbReference type="PRINTS" id="PR01100">
    <property type="entry name" value="SHIKIMTKNASE"/>
</dbReference>
<dbReference type="CDD" id="cd00464">
    <property type="entry name" value="SK"/>
    <property type="match status" value="1"/>
</dbReference>
<comment type="function">
    <text evidence="7">Catalyzes the specific phosphorylation of the 3-hydroxyl group of shikimic acid using ATP as a cosubstrate.</text>
</comment>
<evidence type="ECO:0000256" key="4">
    <source>
        <dbReference type="ARBA" id="ARBA00022777"/>
    </source>
</evidence>
<dbReference type="PANTHER" id="PTHR21087">
    <property type="entry name" value="SHIKIMATE KINASE"/>
    <property type="match status" value="1"/>
</dbReference>
<dbReference type="InterPro" id="IPR031322">
    <property type="entry name" value="Shikimate/glucono_kinase"/>
</dbReference>
<feature type="binding site" evidence="7">
    <location>
        <position position="138"/>
    </location>
    <ligand>
        <name>substrate</name>
    </ligand>
</feature>
<feature type="binding site" evidence="7">
    <location>
        <position position="119"/>
    </location>
    <ligand>
        <name>ATP</name>
        <dbReference type="ChEBI" id="CHEBI:30616"/>
    </ligand>
</feature>
<keyword evidence="5 7" id="KW-0067">ATP-binding</keyword>
<keyword evidence="4 7" id="KW-0418">Kinase</keyword>
<dbReference type="GO" id="GO:0008652">
    <property type="term" value="P:amino acid biosynthetic process"/>
    <property type="evidence" value="ECO:0007669"/>
    <property type="project" value="UniProtKB-KW"/>
</dbReference>
<dbReference type="GO" id="GO:0009423">
    <property type="term" value="P:chorismate biosynthetic process"/>
    <property type="evidence" value="ECO:0007669"/>
    <property type="project" value="UniProtKB-UniRule"/>
</dbReference>
<dbReference type="HAMAP" id="MF_00109">
    <property type="entry name" value="Shikimate_kinase"/>
    <property type="match status" value="1"/>
</dbReference>
<comment type="subunit">
    <text evidence="7">Monomer.</text>
</comment>
<keyword evidence="9" id="KW-1185">Reference proteome</keyword>
<keyword evidence="2 7" id="KW-0808">Transferase</keyword>
<dbReference type="AlphaFoldDB" id="A0A7G6E0A2"/>
<proteinExistence type="inferred from homology"/>
<organism evidence="8 9">
    <name type="scientific">Thermanaerosceptrum fracticalcis</name>
    <dbReference type="NCBI Taxonomy" id="1712410"/>
    <lineage>
        <taxon>Bacteria</taxon>
        <taxon>Bacillati</taxon>
        <taxon>Bacillota</taxon>
        <taxon>Clostridia</taxon>
        <taxon>Eubacteriales</taxon>
        <taxon>Peptococcaceae</taxon>
        <taxon>Thermanaerosceptrum</taxon>
    </lineage>
</organism>
<dbReference type="GO" id="GO:0004765">
    <property type="term" value="F:shikimate kinase activity"/>
    <property type="evidence" value="ECO:0007669"/>
    <property type="project" value="UniProtKB-UniRule"/>
</dbReference>
<name>A0A7G6E0A2_THEFR</name>
<dbReference type="EC" id="2.7.1.71" evidence="7"/>
<feature type="binding site" evidence="7">
    <location>
        <position position="35"/>
    </location>
    <ligand>
        <name>substrate</name>
    </ligand>
</feature>
<comment type="cofactor">
    <cofactor evidence="7">
        <name>Mg(2+)</name>
        <dbReference type="ChEBI" id="CHEBI:18420"/>
    </cofactor>
    <text evidence="7">Binds 1 Mg(2+) ion per subunit.</text>
</comment>
<feature type="binding site" evidence="7">
    <location>
        <position position="17"/>
    </location>
    <ligand>
        <name>Mg(2+)</name>
        <dbReference type="ChEBI" id="CHEBI:18420"/>
    </ligand>
</feature>
<evidence type="ECO:0000256" key="6">
    <source>
        <dbReference type="ARBA" id="ARBA00023141"/>
    </source>
</evidence>
<keyword evidence="6 7" id="KW-0057">Aromatic amino acid biosynthesis</keyword>
<dbReference type="NCBIfam" id="NF010552">
    <property type="entry name" value="PRK13946.1"/>
    <property type="match status" value="1"/>
</dbReference>
<feature type="binding site" evidence="7">
    <location>
        <position position="81"/>
    </location>
    <ligand>
        <name>substrate</name>
    </ligand>
</feature>
<evidence type="ECO:0000313" key="8">
    <source>
        <dbReference type="EMBL" id="QNB45506.1"/>
    </source>
</evidence>
<keyword evidence="1 7" id="KW-0028">Amino-acid biosynthesis</keyword>
<evidence type="ECO:0000256" key="5">
    <source>
        <dbReference type="ARBA" id="ARBA00022840"/>
    </source>
</evidence>
<dbReference type="NCBIfam" id="NF010553">
    <property type="entry name" value="PRK13947.1"/>
    <property type="match status" value="1"/>
</dbReference>
<dbReference type="EMBL" id="CP045798">
    <property type="protein sequence ID" value="QNB45506.1"/>
    <property type="molecule type" value="Genomic_DNA"/>
</dbReference>
<keyword evidence="7" id="KW-0479">Metal-binding</keyword>
<feature type="binding site" evidence="7">
    <location>
        <begin position="13"/>
        <end position="18"/>
    </location>
    <ligand>
        <name>ATP</name>
        <dbReference type="ChEBI" id="CHEBI:30616"/>
    </ligand>
</feature>
<keyword evidence="7" id="KW-0460">Magnesium</keyword>
<dbReference type="GO" id="GO:0009073">
    <property type="term" value="P:aromatic amino acid family biosynthetic process"/>
    <property type="evidence" value="ECO:0007669"/>
    <property type="project" value="UniProtKB-KW"/>
</dbReference>
<sequence>MMKTNIVLVGFMGTGKTAVGKRLAAVLNKEFYDTDQEVEAVTNMTIPQLFAKYGEVRFRSEEQLAIKRLSQKENCVIATGGSMVLDKENIEMLAEKGIIICLSAHPQVIYERVKRRNNRPLLKKGDLYETIVELMKQREELYKCADVHIDTSNLDFHEVIEKILAFLEKYESQEQDDKECKT</sequence>
<dbReference type="OrthoDB" id="9800332at2"/>
<comment type="subcellular location">
    <subcellularLocation>
        <location evidence="7">Cytoplasm</location>
    </subcellularLocation>
</comment>
<evidence type="ECO:0000256" key="1">
    <source>
        <dbReference type="ARBA" id="ARBA00022605"/>
    </source>
</evidence>
<feature type="binding site" evidence="7">
    <location>
        <position position="59"/>
    </location>
    <ligand>
        <name>substrate</name>
    </ligand>
</feature>
<comment type="caution">
    <text evidence="7">Lacks conserved residue(s) required for the propagation of feature annotation.</text>
</comment>
<dbReference type="GO" id="GO:0005524">
    <property type="term" value="F:ATP binding"/>
    <property type="evidence" value="ECO:0007669"/>
    <property type="project" value="UniProtKB-UniRule"/>
</dbReference>
<dbReference type="KEGG" id="tfr:BR63_03745"/>
<dbReference type="Pfam" id="PF01202">
    <property type="entry name" value="SKI"/>
    <property type="match status" value="1"/>
</dbReference>
<evidence type="ECO:0000313" key="9">
    <source>
        <dbReference type="Proteomes" id="UP000515847"/>
    </source>
</evidence>
<dbReference type="Proteomes" id="UP000515847">
    <property type="component" value="Chromosome"/>
</dbReference>
<gene>
    <name evidence="7" type="primary">aroK</name>
    <name evidence="8" type="ORF">BR63_03745</name>
</gene>
<comment type="pathway">
    <text evidence="7">Metabolic intermediate biosynthesis; chorismate biosynthesis; chorismate from D-erythrose 4-phosphate and phosphoenolpyruvate: step 5/7.</text>
</comment>
<keyword evidence="7" id="KW-0963">Cytoplasm</keyword>
<accession>A0A7G6E0A2</accession>
<keyword evidence="3 7" id="KW-0547">Nucleotide-binding</keyword>
<evidence type="ECO:0000256" key="7">
    <source>
        <dbReference type="HAMAP-Rule" id="MF_00109"/>
    </source>
</evidence>
<dbReference type="GO" id="GO:0000287">
    <property type="term" value="F:magnesium ion binding"/>
    <property type="evidence" value="ECO:0007669"/>
    <property type="project" value="UniProtKB-UniRule"/>
</dbReference>
<dbReference type="InterPro" id="IPR027417">
    <property type="entry name" value="P-loop_NTPase"/>
</dbReference>
<dbReference type="GO" id="GO:0005829">
    <property type="term" value="C:cytosol"/>
    <property type="evidence" value="ECO:0007669"/>
    <property type="project" value="TreeGrafter"/>
</dbReference>
<dbReference type="Gene3D" id="3.40.50.300">
    <property type="entry name" value="P-loop containing nucleotide triphosphate hydrolases"/>
    <property type="match status" value="1"/>
</dbReference>
<dbReference type="PANTHER" id="PTHR21087:SF16">
    <property type="entry name" value="SHIKIMATE KINASE 1, CHLOROPLASTIC"/>
    <property type="match status" value="1"/>
</dbReference>